<dbReference type="GO" id="GO:0016020">
    <property type="term" value="C:membrane"/>
    <property type="evidence" value="ECO:0007669"/>
    <property type="project" value="UniProtKB-SubCell"/>
</dbReference>
<evidence type="ECO:0000256" key="5">
    <source>
        <dbReference type="SAM" id="MobiDB-lite"/>
    </source>
</evidence>
<name>A0A1T3VTG2_9MYCO</name>
<keyword evidence="9" id="KW-1185">Reference proteome</keyword>
<accession>A0A1T3VTG2</accession>
<protein>
    <submittedName>
        <fullName evidence="6">Peptidase</fullName>
    </submittedName>
</protein>
<evidence type="ECO:0000256" key="3">
    <source>
        <dbReference type="ARBA" id="ARBA00022989"/>
    </source>
</evidence>
<dbReference type="Proteomes" id="UP000191039">
    <property type="component" value="Unassembled WGS sequence"/>
</dbReference>
<dbReference type="RefSeq" id="WP_073853031.1">
    <property type="nucleotide sequence ID" value="NZ_BAAATC010000018.1"/>
</dbReference>
<organism evidence="6 8">
    <name type="scientific">Mycolicibacterium diernhoferi</name>
    <dbReference type="NCBI Taxonomy" id="1801"/>
    <lineage>
        <taxon>Bacteria</taxon>
        <taxon>Bacillati</taxon>
        <taxon>Actinomycetota</taxon>
        <taxon>Actinomycetes</taxon>
        <taxon>Mycobacteriales</taxon>
        <taxon>Mycobacteriaceae</taxon>
        <taxon>Mycolicibacterium</taxon>
    </lineage>
</organism>
<reference evidence="7 9" key="2">
    <citation type="submission" date="2017-10" db="EMBL/GenBank/DDBJ databases">
        <title>The new phylogeny of genus Mycobacterium.</title>
        <authorList>
            <person name="Tortoli E."/>
            <person name="Trovato A."/>
            <person name="Cirillo D.M."/>
        </authorList>
    </citation>
    <scope>NUCLEOTIDE SEQUENCE [LARGE SCALE GENOMIC DNA]</scope>
    <source>
        <strain evidence="7 9">IP141170001</strain>
    </source>
</reference>
<dbReference type="PANTHER" id="PTHR30168">
    <property type="entry name" value="PUTATIVE MEMBRANE PROTEIN YPFJ"/>
    <property type="match status" value="1"/>
</dbReference>
<feature type="region of interest" description="Disordered" evidence="5">
    <location>
        <begin position="67"/>
        <end position="89"/>
    </location>
</feature>
<dbReference type="EMBL" id="PDCR01000048">
    <property type="protein sequence ID" value="PEG51566.1"/>
    <property type="molecule type" value="Genomic_DNA"/>
</dbReference>
<dbReference type="Pfam" id="PF04228">
    <property type="entry name" value="Zn_peptidase"/>
    <property type="match status" value="1"/>
</dbReference>
<keyword evidence="2" id="KW-0812">Transmembrane</keyword>
<feature type="region of interest" description="Disordered" evidence="5">
    <location>
        <begin position="1"/>
        <end position="24"/>
    </location>
</feature>
<keyword evidence="4" id="KW-0472">Membrane</keyword>
<dbReference type="InterPro" id="IPR007343">
    <property type="entry name" value="Uncharacterised_pept_Zn_put"/>
</dbReference>
<evidence type="ECO:0000256" key="4">
    <source>
        <dbReference type="ARBA" id="ARBA00023136"/>
    </source>
</evidence>
<dbReference type="SUPFAM" id="SSF55486">
    <property type="entry name" value="Metalloproteases ('zincins'), catalytic domain"/>
    <property type="match status" value="1"/>
</dbReference>
<evidence type="ECO:0000313" key="6">
    <source>
        <dbReference type="EMBL" id="OPE45301.1"/>
    </source>
</evidence>
<dbReference type="EMBL" id="MIJD01000515">
    <property type="protein sequence ID" value="OPE45301.1"/>
    <property type="molecule type" value="Genomic_DNA"/>
</dbReference>
<evidence type="ECO:0000256" key="1">
    <source>
        <dbReference type="ARBA" id="ARBA00004167"/>
    </source>
</evidence>
<sequence length="498" mass="53039">MRRSGRVMRRENNSGRAERRANGSARRLARTALAACIVLLVSSCGQSLQGTPVSVFADPFRVAGMPATDGPTGLRDDAAEPTREVTDTDGGEIDHLAISSVSDIEEFWATAYPETFGEDFTPVTDVISWDADGFDGVFCGVDTYNLVNAAFCHDDLTIGWDRGVLLPALRDANGDMAVTMVLAHEYGHAVQKQAGLLTRSTPTLVSEQQADCLAGVYMRWVAEGNSPRFTLSTADGLNNLLAAMIAFRDPLLSESDVAAGEDEHGSAFERVSAFQFGFTDDAASCASMDPAEIEQRRGDLPVLLPENQSGELEITEDSVRSIIDAMNILFEPAEPPALTFEPQDCPDADSDAAATFCPATNTIAVDLPALEQLGTQSEDDTGLTTGDNTGYSVLMSRYMQSLQHQRDGVALDTAQAALRTACLTGVATAKLTQEVGTPDGNTIQLTAGDVDEAVSGILLNGLVASDVNGESVPSGFSRIDAFRVGVLGETDRCFKRFP</sequence>
<proteinExistence type="predicted"/>
<keyword evidence="3" id="KW-1133">Transmembrane helix</keyword>
<evidence type="ECO:0000313" key="8">
    <source>
        <dbReference type="Proteomes" id="UP000191039"/>
    </source>
</evidence>
<comment type="subcellular location">
    <subcellularLocation>
        <location evidence="1">Membrane</location>
        <topology evidence="1">Single-pass membrane protein</topology>
    </subcellularLocation>
</comment>
<dbReference type="AlphaFoldDB" id="A0A1T3VTG2"/>
<gene>
    <name evidence="6" type="ORF">BV510_28500</name>
    <name evidence="7" type="ORF">CRI78_25940</name>
</gene>
<feature type="compositionally biased region" description="Basic and acidic residues" evidence="5">
    <location>
        <begin position="74"/>
        <end position="86"/>
    </location>
</feature>
<evidence type="ECO:0000256" key="2">
    <source>
        <dbReference type="ARBA" id="ARBA00022692"/>
    </source>
</evidence>
<reference evidence="6 8" key="1">
    <citation type="submission" date="2016-09" db="EMBL/GenBank/DDBJ databases">
        <title>genome sequences of unsequenced Mycobacteria.</title>
        <authorList>
            <person name="Greninger A.L."/>
            <person name="Jerome K.R."/>
            <person name="Mcnair B."/>
            <person name="Wallis C."/>
            <person name="Fang F."/>
        </authorList>
    </citation>
    <scope>NUCLEOTIDE SEQUENCE [LARGE SCALE GENOMIC DNA]</scope>
    <source>
        <strain evidence="6 8">BM1</strain>
    </source>
</reference>
<dbReference type="OrthoDB" id="5168289at2"/>
<evidence type="ECO:0000313" key="7">
    <source>
        <dbReference type="EMBL" id="PEG51566.1"/>
    </source>
</evidence>
<comment type="caution">
    <text evidence="6">The sequence shown here is derived from an EMBL/GenBank/DDBJ whole genome shotgun (WGS) entry which is preliminary data.</text>
</comment>
<dbReference type="Proteomes" id="UP000220340">
    <property type="component" value="Unassembled WGS sequence"/>
</dbReference>
<feature type="compositionally biased region" description="Basic and acidic residues" evidence="5">
    <location>
        <begin position="8"/>
        <end position="21"/>
    </location>
</feature>
<dbReference type="PANTHER" id="PTHR30168:SF0">
    <property type="entry name" value="INNER MEMBRANE PROTEIN"/>
    <property type="match status" value="1"/>
</dbReference>
<evidence type="ECO:0000313" key="9">
    <source>
        <dbReference type="Proteomes" id="UP000220340"/>
    </source>
</evidence>